<dbReference type="EMBL" id="ML978127">
    <property type="protein sequence ID" value="KAF2097858.1"/>
    <property type="molecule type" value="Genomic_DNA"/>
</dbReference>
<evidence type="ECO:0000256" key="4">
    <source>
        <dbReference type="ARBA" id="ARBA00022729"/>
    </source>
</evidence>
<dbReference type="EC" id="3.1.1.-" evidence="8"/>
<accession>A0A9P4M5B1</accession>
<keyword evidence="3" id="KW-0479">Metal-binding</keyword>
<evidence type="ECO:0000256" key="7">
    <source>
        <dbReference type="ARBA" id="ARBA00023157"/>
    </source>
</evidence>
<dbReference type="Pfam" id="PF07519">
    <property type="entry name" value="Tannase"/>
    <property type="match status" value="1"/>
</dbReference>
<keyword evidence="4 8" id="KW-0732">Signal</keyword>
<evidence type="ECO:0000256" key="1">
    <source>
        <dbReference type="ARBA" id="ARBA00006249"/>
    </source>
</evidence>
<organism evidence="9 10">
    <name type="scientific">Rhizodiscina lignyota</name>
    <dbReference type="NCBI Taxonomy" id="1504668"/>
    <lineage>
        <taxon>Eukaryota</taxon>
        <taxon>Fungi</taxon>
        <taxon>Dikarya</taxon>
        <taxon>Ascomycota</taxon>
        <taxon>Pezizomycotina</taxon>
        <taxon>Dothideomycetes</taxon>
        <taxon>Pleosporomycetidae</taxon>
        <taxon>Aulographales</taxon>
        <taxon>Rhizodiscinaceae</taxon>
        <taxon>Rhizodiscina</taxon>
    </lineage>
</organism>
<sequence>MYKLSALYLAFAASFTTAAQTCSSGSISKPTLFNGRITSLKATQVNDFDLGGGTSVSFCNVSLTYTHPGEGDNINVQVWLPTKLGWNSRFQGVGGGGWTTGLTPSSMGAAVNAGYAAGGTDGGHNGSLPTDTWALLSPGNVNLYLLQDFASVALNDMTVLGKQVTENFYGKKIKKSYWNGCSTGGRQGLMLAQRYPDAYDGILAQSPAINWNPFTMGQFWPYQAMRDVGYVPSPCELNALRNASIEACDELDGLKDGVIGAPGLCKFNPFSVVGKRYTCDGGADGKSGRISRAGATVAMKFWQGARSATGAFEWFGYAHDSAVDSTANTTCSSNGKCVGVPFAIAEDWIRLFVQKDANFDPTKMSQAEFDTVYHKAIQEYDSIIGTSDPDLSRFKAGGGKMITWHGMADPTIMFNGTVDYFQRVLRLDPHARDFYRFFMAPGVAHCGGGAGAAPTNPLEQLVSWVETGHAPDTIPANHTVEETEWKRYLCQYPKISVYKGGNPARADSYKCE</sequence>
<keyword evidence="7" id="KW-1015">Disulfide bond</keyword>
<keyword evidence="2" id="KW-0719">Serine esterase</keyword>
<dbReference type="InterPro" id="IPR029058">
    <property type="entry name" value="AB_hydrolase_fold"/>
</dbReference>
<dbReference type="GO" id="GO:0046872">
    <property type="term" value="F:metal ion binding"/>
    <property type="evidence" value="ECO:0007669"/>
    <property type="project" value="UniProtKB-KW"/>
</dbReference>
<dbReference type="PANTHER" id="PTHR33938:SF8">
    <property type="entry name" value="CARBOXYLIC ESTER HYDROLASE"/>
    <property type="match status" value="1"/>
</dbReference>
<name>A0A9P4M5B1_9PEZI</name>
<protein>
    <recommendedName>
        <fullName evidence="8">Carboxylic ester hydrolase</fullName>
        <ecNumber evidence="8">3.1.1.-</ecNumber>
    </recommendedName>
</protein>
<evidence type="ECO:0000256" key="2">
    <source>
        <dbReference type="ARBA" id="ARBA00022487"/>
    </source>
</evidence>
<keyword evidence="6" id="KW-0106">Calcium</keyword>
<dbReference type="OrthoDB" id="3039123at2759"/>
<keyword evidence="10" id="KW-1185">Reference proteome</keyword>
<dbReference type="Gene3D" id="3.40.50.1820">
    <property type="entry name" value="alpha/beta hydrolase"/>
    <property type="match status" value="1"/>
</dbReference>
<dbReference type="Proteomes" id="UP000799772">
    <property type="component" value="Unassembled WGS sequence"/>
</dbReference>
<evidence type="ECO:0000313" key="9">
    <source>
        <dbReference type="EMBL" id="KAF2097858.1"/>
    </source>
</evidence>
<evidence type="ECO:0000256" key="8">
    <source>
        <dbReference type="RuleBase" id="RU361238"/>
    </source>
</evidence>
<gene>
    <name evidence="9" type="ORF">NA57DRAFT_40356</name>
</gene>
<evidence type="ECO:0000256" key="6">
    <source>
        <dbReference type="ARBA" id="ARBA00022837"/>
    </source>
</evidence>
<keyword evidence="5 8" id="KW-0378">Hydrolase</keyword>
<dbReference type="PANTHER" id="PTHR33938">
    <property type="entry name" value="FERULOYL ESTERASE B-RELATED"/>
    <property type="match status" value="1"/>
</dbReference>
<evidence type="ECO:0000313" key="10">
    <source>
        <dbReference type="Proteomes" id="UP000799772"/>
    </source>
</evidence>
<comment type="similarity">
    <text evidence="1 8">Belongs to the tannase family.</text>
</comment>
<feature type="signal peptide" evidence="8">
    <location>
        <begin position="1"/>
        <end position="18"/>
    </location>
</feature>
<reference evidence="9" key="1">
    <citation type="journal article" date="2020" name="Stud. Mycol.">
        <title>101 Dothideomycetes genomes: a test case for predicting lifestyles and emergence of pathogens.</title>
        <authorList>
            <person name="Haridas S."/>
            <person name="Albert R."/>
            <person name="Binder M."/>
            <person name="Bloem J."/>
            <person name="Labutti K."/>
            <person name="Salamov A."/>
            <person name="Andreopoulos B."/>
            <person name="Baker S."/>
            <person name="Barry K."/>
            <person name="Bills G."/>
            <person name="Bluhm B."/>
            <person name="Cannon C."/>
            <person name="Castanera R."/>
            <person name="Culley D."/>
            <person name="Daum C."/>
            <person name="Ezra D."/>
            <person name="Gonzalez J."/>
            <person name="Henrissat B."/>
            <person name="Kuo A."/>
            <person name="Liang C."/>
            <person name="Lipzen A."/>
            <person name="Lutzoni F."/>
            <person name="Magnuson J."/>
            <person name="Mondo S."/>
            <person name="Nolan M."/>
            <person name="Ohm R."/>
            <person name="Pangilinan J."/>
            <person name="Park H.-J."/>
            <person name="Ramirez L."/>
            <person name="Alfaro M."/>
            <person name="Sun H."/>
            <person name="Tritt A."/>
            <person name="Yoshinaga Y."/>
            <person name="Zwiers L.-H."/>
            <person name="Turgeon B."/>
            <person name="Goodwin S."/>
            <person name="Spatafora J."/>
            <person name="Crous P."/>
            <person name="Grigoriev I."/>
        </authorList>
    </citation>
    <scope>NUCLEOTIDE SEQUENCE</scope>
    <source>
        <strain evidence="9">CBS 133067</strain>
    </source>
</reference>
<dbReference type="InterPro" id="IPR011118">
    <property type="entry name" value="Tannase/feruloyl_esterase"/>
</dbReference>
<evidence type="ECO:0000256" key="3">
    <source>
        <dbReference type="ARBA" id="ARBA00022723"/>
    </source>
</evidence>
<dbReference type="SUPFAM" id="SSF53474">
    <property type="entry name" value="alpha/beta-Hydrolases"/>
    <property type="match status" value="1"/>
</dbReference>
<dbReference type="AlphaFoldDB" id="A0A9P4M5B1"/>
<proteinExistence type="inferred from homology"/>
<dbReference type="GO" id="GO:0030600">
    <property type="term" value="F:feruloyl esterase activity"/>
    <property type="evidence" value="ECO:0007669"/>
    <property type="project" value="UniProtKB-ARBA"/>
</dbReference>
<evidence type="ECO:0000256" key="5">
    <source>
        <dbReference type="ARBA" id="ARBA00022801"/>
    </source>
</evidence>
<comment type="caution">
    <text evidence="9">The sequence shown here is derived from an EMBL/GenBank/DDBJ whole genome shotgun (WGS) entry which is preliminary data.</text>
</comment>
<feature type="chain" id="PRO_5040534321" description="Carboxylic ester hydrolase" evidence="8">
    <location>
        <begin position="19"/>
        <end position="512"/>
    </location>
</feature>